<dbReference type="GO" id="GO:0016628">
    <property type="term" value="F:oxidoreductase activity, acting on the CH-CH group of donors, NAD or NADP as acceptor"/>
    <property type="evidence" value="ECO:0007669"/>
    <property type="project" value="InterPro"/>
</dbReference>
<proteinExistence type="predicted"/>
<dbReference type="PANTHER" id="PTHR43205">
    <property type="entry name" value="PROSTAGLANDIN REDUCTASE"/>
    <property type="match status" value="1"/>
</dbReference>
<dbReference type="AlphaFoldDB" id="A0A554SGC7"/>
<dbReference type="CDD" id="cd05288">
    <property type="entry name" value="PGDH"/>
    <property type="match status" value="1"/>
</dbReference>
<dbReference type="RefSeq" id="WP_143911525.1">
    <property type="nucleotide sequence ID" value="NZ_VLNT01000002.1"/>
</dbReference>
<evidence type="ECO:0000259" key="2">
    <source>
        <dbReference type="SMART" id="SM00829"/>
    </source>
</evidence>
<sequence>MQTRQIRLARRPIGEPVDDDYEFTTRDLPELQEGQVLLRTIYLSLDPYMRGRMSDAKSYAQPLDIGDVMLGQTVCEVVESASDRRAVGDIVLAFTGWQTHAVVQGKHTRKLDPSAAPITTALGVLGMPGFTAYGGLLGIGHPQEGDTVVVAAATGPVGSAVGQIARVKGARAVGIAGGPEKCAALIDDFGFDAAVDHRAPDFVERLAGATPDGIDVYFENVGGRVTNAVIDRFNPFARMPVCGVISGYNAVDGLADADRLAPDFLHRILVDRLTIRGFIQDEFIESHHEDFVRDMTAWVGDGRVRYREDIVEGLDQAPEAFRGLLTGRNFGKLLIRVGDDPT</sequence>
<organism evidence="3 4">
    <name type="scientific">Aeromicrobium piscarium</name>
    <dbReference type="NCBI Taxonomy" id="2590901"/>
    <lineage>
        <taxon>Bacteria</taxon>
        <taxon>Bacillati</taxon>
        <taxon>Actinomycetota</taxon>
        <taxon>Actinomycetes</taxon>
        <taxon>Propionibacteriales</taxon>
        <taxon>Nocardioidaceae</taxon>
        <taxon>Aeromicrobium</taxon>
    </lineage>
</organism>
<gene>
    <name evidence="3" type="ORF">FNM00_02920</name>
</gene>
<feature type="domain" description="Enoyl reductase (ER)" evidence="2">
    <location>
        <begin position="16"/>
        <end position="335"/>
    </location>
</feature>
<keyword evidence="4" id="KW-1185">Reference proteome</keyword>
<accession>A0A554SGC7</accession>
<evidence type="ECO:0000313" key="4">
    <source>
        <dbReference type="Proteomes" id="UP000316988"/>
    </source>
</evidence>
<dbReference type="Pfam" id="PF00107">
    <property type="entry name" value="ADH_zinc_N"/>
    <property type="match status" value="1"/>
</dbReference>
<dbReference type="SUPFAM" id="SSF51735">
    <property type="entry name" value="NAD(P)-binding Rossmann-fold domains"/>
    <property type="match status" value="1"/>
</dbReference>
<comment type="caution">
    <text evidence="3">The sequence shown here is derived from an EMBL/GenBank/DDBJ whole genome shotgun (WGS) entry which is preliminary data.</text>
</comment>
<evidence type="ECO:0000256" key="1">
    <source>
        <dbReference type="ARBA" id="ARBA00023002"/>
    </source>
</evidence>
<keyword evidence="1" id="KW-0560">Oxidoreductase</keyword>
<dbReference type="InterPro" id="IPR041694">
    <property type="entry name" value="ADH_N_2"/>
</dbReference>
<dbReference type="Proteomes" id="UP000316988">
    <property type="component" value="Unassembled WGS sequence"/>
</dbReference>
<dbReference type="OrthoDB" id="9805663at2"/>
<dbReference type="Gene3D" id="3.40.50.720">
    <property type="entry name" value="NAD(P)-binding Rossmann-like Domain"/>
    <property type="match status" value="1"/>
</dbReference>
<protein>
    <submittedName>
        <fullName evidence="3">NADP-dependent oxidoreductase</fullName>
    </submittedName>
</protein>
<dbReference type="SUPFAM" id="SSF50129">
    <property type="entry name" value="GroES-like"/>
    <property type="match status" value="1"/>
</dbReference>
<dbReference type="FunFam" id="3.40.50.720:FF:000121">
    <property type="entry name" value="Prostaglandin reductase 2"/>
    <property type="match status" value="1"/>
</dbReference>
<dbReference type="InterPro" id="IPR020843">
    <property type="entry name" value="ER"/>
</dbReference>
<dbReference type="Pfam" id="PF16884">
    <property type="entry name" value="ADH_N_2"/>
    <property type="match status" value="1"/>
</dbReference>
<dbReference type="InterPro" id="IPR013149">
    <property type="entry name" value="ADH-like_C"/>
</dbReference>
<name>A0A554SGC7_9ACTN</name>
<dbReference type="InterPro" id="IPR045010">
    <property type="entry name" value="MDR_fam"/>
</dbReference>
<dbReference type="Gene3D" id="3.90.180.10">
    <property type="entry name" value="Medium-chain alcohol dehydrogenases, catalytic domain"/>
    <property type="match status" value="1"/>
</dbReference>
<dbReference type="PANTHER" id="PTHR43205:SF7">
    <property type="entry name" value="PROSTAGLANDIN REDUCTASE 1"/>
    <property type="match status" value="1"/>
</dbReference>
<evidence type="ECO:0000313" key="3">
    <source>
        <dbReference type="EMBL" id="TSD65399.1"/>
    </source>
</evidence>
<dbReference type="InterPro" id="IPR011032">
    <property type="entry name" value="GroES-like_sf"/>
</dbReference>
<dbReference type="EMBL" id="VLNT01000002">
    <property type="protein sequence ID" value="TSD65399.1"/>
    <property type="molecule type" value="Genomic_DNA"/>
</dbReference>
<reference evidence="3 4" key="1">
    <citation type="submission" date="2019-07" db="EMBL/GenBank/DDBJ databases">
        <authorList>
            <person name="Zhao L.H."/>
        </authorList>
    </citation>
    <scope>NUCLEOTIDE SEQUENCE [LARGE SCALE GENOMIC DNA]</scope>
    <source>
        <strain evidence="3 4">Co35</strain>
    </source>
</reference>
<dbReference type="InterPro" id="IPR036291">
    <property type="entry name" value="NAD(P)-bd_dom_sf"/>
</dbReference>
<dbReference type="SMART" id="SM00829">
    <property type="entry name" value="PKS_ER"/>
    <property type="match status" value="1"/>
</dbReference>